<dbReference type="GO" id="GO:0005615">
    <property type="term" value="C:extracellular space"/>
    <property type="evidence" value="ECO:0007669"/>
    <property type="project" value="TreeGrafter"/>
</dbReference>
<dbReference type="PANTHER" id="PTHR11533">
    <property type="entry name" value="PROTEASE M1 ZINC METALLOPROTEASE"/>
    <property type="match status" value="1"/>
</dbReference>
<dbReference type="GO" id="GO:0070006">
    <property type="term" value="F:metalloaminopeptidase activity"/>
    <property type="evidence" value="ECO:0007669"/>
    <property type="project" value="TreeGrafter"/>
</dbReference>
<proteinExistence type="predicted"/>
<name>A0A9D4LNT7_DREPO</name>
<dbReference type="PANTHER" id="PTHR11533:SF294">
    <property type="entry name" value="THYROTROPIN-RELEASING HORMONE-DEGRADING ECTOENZYME"/>
    <property type="match status" value="1"/>
</dbReference>
<dbReference type="Pfam" id="PF01433">
    <property type="entry name" value="Peptidase_M1"/>
    <property type="match status" value="1"/>
</dbReference>
<dbReference type="GO" id="GO:0042277">
    <property type="term" value="F:peptide binding"/>
    <property type="evidence" value="ECO:0007669"/>
    <property type="project" value="TreeGrafter"/>
</dbReference>
<evidence type="ECO:0000313" key="3">
    <source>
        <dbReference type="Proteomes" id="UP000828390"/>
    </source>
</evidence>
<comment type="caution">
    <text evidence="2">The sequence shown here is derived from an EMBL/GenBank/DDBJ whole genome shotgun (WGS) entry which is preliminary data.</text>
</comment>
<dbReference type="GO" id="GO:0006508">
    <property type="term" value="P:proteolysis"/>
    <property type="evidence" value="ECO:0007669"/>
    <property type="project" value="TreeGrafter"/>
</dbReference>
<feature type="domain" description="Peptidase M1 membrane alanine aminopeptidase" evidence="1">
    <location>
        <begin position="2"/>
        <end position="79"/>
    </location>
</feature>
<accession>A0A9D4LNT7</accession>
<dbReference type="GO" id="GO:0005737">
    <property type="term" value="C:cytoplasm"/>
    <property type="evidence" value="ECO:0007669"/>
    <property type="project" value="TreeGrafter"/>
</dbReference>
<keyword evidence="3" id="KW-1185">Reference proteome</keyword>
<organism evidence="2 3">
    <name type="scientific">Dreissena polymorpha</name>
    <name type="common">Zebra mussel</name>
    <name type="synonym">Mytilus polymorpha</name>
    <dbReference type="NCBI Taxonomy" id="45954"/>
    <lineage>
        <taxon>Eukaryota</taxon>
        <taxon>Metazoa</taxon>
        <taxon>Spiralia</taxon>
        <taxon>Lophotrochozoa</taxon>
        <taxon>Mollusca</taxon>
        <taxon>Bivalvia</taxon>
        <taxon>Autobranchia</taxon>
        <taxon>Heteroconchia</taxon>
        <taxon>Euheterodonta</taxon>
        <taxon>Imparidentia</taxon>
        <taxon>Neoheterodontei</taxon>
        <taxon>Myida</taxon>
        <taxon>Dreissenoidea</taxon>
        <taxon>Dreissenidae</taxon>
        <taxon>Dreissena</taxon>
    </lineage>
</organism>
<reference evidence="2" key="2">
    <citation type="submission" date="2020-11" db="EMBL/GenBank/DDBJ databases">
        <authorList>
            <person name="McCartney M.A."/>
            <person name="Auch B."/>
            <person name="Kono T."/>
            <person name="Mallez S."/>
            <person name="Becker A."/>
            <person name="Gohl D.M."/>
            <person name="Silverstein K.A.T."/>
            <person name="Koren S."/>
            <person name="Bechman K.B."/>
            <person name="Herman A."/>
            <person name="Abrahante J.E."/>
            <person name="Garbe J."/>
        </authorList>
    </citation>
    <scope>NUCLEOTIDE SEQUENCE</scope>
    <source>
        <strain evidence="2">Duluth1</strain>
        <tissue evidence="2">Whole animal</tissue>
    </source>
</reference>
<dbReference type="Proteomes" id="UP000828390">
    <property type="component" value="Unassembled WGS sequence"/>
</dbReference>
<dbReference type="InterPro" id="IPR027268">
    <property type="entry name" value="Peptidase_M4/M1_CTD_sf"/>
</dbReference>
<evidence type="ECO:0000313" key="2">
    <source>
        <dbReference type="EMBL" id="KAH3860111.1"/>
    </source>
</evidence>
<dbReference type="Gene3D" id="1.10.390.10">
    <property type="entry name" value="Neutral Protease Domain 2"/>
    <property type="match status" value="1"/>
</dbReference>
<protein>
    <recommendedName>
        <fullName evidence="1">Peptidase M1 membrane alanine aminopeptidase domain-containing protein</fullName>
    </recommendedName>
</protein>
<reference evidence="2" key="1">
    <citation type="journal article" date="2019" name="bioRxiv">
        <title>The Genome of the Zebra Mussel, Dreissena polymorpha: A Resource for Invasive Species Research.</title>
        <authorList>
            <person name="McCartney M.A."/>
            <person name="Auch B."/>
            <person name="Kono T."/>
            <person name="Mallez S."/>
            <person name="Zhang Y."/>
            <person name="Obille A."/>
            <person name="Becker A."/>
            <person name="Abrahante J.E."/>
            <person name="Garbe J."/>
            <person name="Badalamenti J.P."/>
            <person name="Herman A."/>
            <person name="Mangelson H."/>
            <person name="Liachko I."/>
            <person name="Sullivan S."/>
            <person name="Sone E.D."/>
            <person name="Koren S."/>
            <person name="Silverstein K.A.T."/>
            <person name="Beckman K.B."/>
            <person name="Gohl D.M."/>
        </authorList>
    </citation>
    <scope>NUCLEOTIDE SEQUENCE</scope>
    <source>
        <strain evidence="2">Duluth1</strain>
        <tissue evidence="2">Whole animal</tissue>
    </source>
</reference>
<sequence length="104" mass="11908">MGVDHVHPDWKMFEQFVVEDLQDVFNFDGLISSHPVYVPVAHPDKINEISDKISYAKGATIIRMMRFFLGDTNFQKGLTVSTSGQFEYLFGSAKYLIIFSLLKQ</sequence>
<dbReference type="AlphaFoldDB" id="A0A9D4LNT7"/>
<dbReference type="GO" id="GO:0008270">
    <property type="term" value="F:zinc ion binding"/>
    <property type="evidence" value="ECO:0007669"/>
    <property type="project" value="InterPro"/>
</dbReference>
<gene>
    <name evidence="2" type="ORF">DPMN_023004</name>
</gene>
<dbReference type="InterPro" id="IPR050344">
    <property type="entry name" value="Peptidase_M1_aminopeptidases"/>
</dbReference>
<dbReference type="SUPFAM" id="SSF55486">
    <property type="entry name" value="Metalloproteases ('zincins'), catalytic domain"/>
    <property type="match status" value="1"/>
</dbReference>
<dbReference type="EMBL" id="JAIWYP010000002">
    <property type="protein sequence ID" value="KAH3860111.1"/>
    <property type="molecule type" value="Genomic_DNA"/>
</dbReference>
<dbReference type="GO" id="GO:0043171">
    <property type="term" value="P:peptide catabolic process"/>
    <property type="evidence" value="ECO:0007669"/>
    <property type="project" value="TreeGrafter"/>
</dbReference>
<evidence type="ECO:0000259" key="1">
    <source>
        <dbReference type="Pfam" id="PF01433"/>
    </source>
</evidence>
<dbReference type="InterPro" id="IPR014782">
    <property type="entry name" value="Peptidase_M1_dom"/>
</dbReference>
<dbReference type="GO" id="GO:0016020">
    <property type="term" value="C:membrane"/>
    <property type="evidence" value="ECO:0007669"/>
    <property type="project" value="TreeGrafter"/>
</dbReference>